<dbReference type="Gene3D" id="1.25.10.10">
    <property type="entry name" value="Leucine-rich Repeat Variant"/>
    <property type="match status" value="1"/>
</dbReference>
<organism evidence="1 2">
    <name type="scientific">Pararhodospirillum photometricum DSM 122</name>
    <dbReference type="NCBI Taxonomy" id="1150469"/>
    <lineage>
        <taxon>Bacteria</taxon>
        <taxon>Pseudomonadati</taxon>
        <taxon>Pseudomonadota</taxon>
        <taxon>Alphaproteobacteria</taxon>
        <taxon>Rhodospirillales</taxon>
        <taxon>Rhodospirillaceae</taxon>
        <taxon>Pararhodospirillum</taxon>
    </lineage>
</organism>
<dbReference type="HOGENOM" id="CLU_108804_0_0_5"/>
<protein>
    <submittedName>
        <fullName evidence="1">PBS lyase HEAT-like repeat</fullName>
    </submittedName>
</protein>
<dbReference type="PATRIC" id="fig|1150469.3.peg.3518"/>
<keyword evidence="2" id="KW-1185">Reference proteome</keyword>
<dbReference type="InterPro" id="IPR016024">
    <property type="entry name" value="ARM-type_fold"/>
</dbReference>
<dbReference type="eggNOG" id="COG1413">
    <property type="taxonomic scope" value="Bacteria"/>
</dbReference>
<dbReference type="GO" id="GO:0016829">
    <property type="term" value="F:lyase activity"/>
    <property type="evidence" value="ECO:0007669"/>
    <property type="project" value="UniProtKB-KW"/>
</dbReference>
<evidence type="ECO:0000313" key="1">
    <source>
        <dbReference type="EMBL" id="CCG09746.1"/>
    </source>
</evidence>
<dbReference type="EMBL" id="HE663493">
    <property type="protein sequence ID" value="CCG09746.1"/>
    <property type="molecule type" value="Genomic_DNA"/>
</dbReference>
<keyword evidence="1" id="KW-0456">Lyase</keyword>
<dbReference type="STRING" id="1150469.RSPPHO_03120"/>
<gene>
    <name evidence="1" type="ORF">RSPPHO_03120</name>
</gene>
<evidence type="ECO:0000313" key="2">
    <source>
        <dbReference type="Proteomes" id="UP000033220"/>
    </source>
</evidence>
<dbReference type="KEGG" id="rpm:RSPPHO_03120"/>
<dbReference type="AlphaFoldDB" id="H6SR24"/>
<name>H6SR24_PARPM</name>
<sequence length="211" mass="22312">MCVARSRREGGVVTSAFSDLAGVAGGLWDPAPEGRRAAAQAAACFPDSVPLLVARLRVETDPKVFGALESSLVSIGSDAVVMGVVPLLRACEPAVRIVGTDILRVLGERSEPVARALLTDIDPALRMIGVTIVRGLPTPEAPDWLLDVLRRDPNPTVCVSALECLAEIARPDMAPAVRAARDRFSDSEEFAAGIDQVLRVIDPGVWTARAP</sequence>
<dbReference type="Proteomes" id="UP000033220">
    <property type="component" value="Chromosome DSM 122"/>
</dbReference>
<reference evidence="1 2" key="1">
    <citation type="submission" date="2012-02" db="EMBL/GenBank/DDBJ databases">
        <title>Shotgun genome sequence of Phaeospirillum photometricum DSM 122.</title>
        <authorList>
            <person name="Duquesne K."/>
            <person name="Sturgis J."/>
        </authorList>
    </citation>
    <scope>NUCLEOTIDE SEQUENCE [LARGE SCALE GENOMIC DNA]</scope>
    <source>
        <strain evidence="2">DSM122</strain>
    </source>
</reference>
<dbReference type="InterPro" id="IPR011989">
    <property type="entry name" value="ARM-like"/>
</dbReference>
<proteinExistence type="predicted"/>
<dbReference type="SUPFAM" id="SSF48371">
    <property type="entry name" value="ARM repeat"/>
    <property type="match status" value="1"/>
</dbReference>
<accession>H6SR24</accession>